<evidence type="ECO:0000256" key="3">
    <source>
        <dbReference type="ARBA" id="ARBA00022679"/>
    </source>
</evidence>
<dbReference type="InterPro" id="IPR029044">
    <property type="entry name" value="Nucleotide-diphossugar_trans"/>
</dbReference>
<evidence type="ECO:0000313" key="5">
    <source>
        <dbReference type="EMBL" id="MRX45672.1"/>
    </source>
</evidence>
<evidence type="ECO:0000313" key="6">
    <source>
        <dbReference type="Proteomes" id="UP000462931"/>
    </source>
</evidence>
<keyword evidence="2" id="KW-0328">Glycosyltransferase</keyword>
<dbReference type="RefSeq" id="WP_154285842.1">
    <property type="nucleotide sequence ID" value="NZ_WKJI01000001.1"/>
</dbReference>
<dbReference type="InterPro" id="IPR001173">
    <property type="entry name" value="Glyco_trans_2-like"/>
</dbReference>
<reference evidence="5 6" key="1">
    <citation type="submission" date="2019-11" db="EMBL/GenBank/DDBJ databases">
        <authorList>
            <person name="Cheng Q."/>
            <person name="Yang Z."/>
        </authorList>
    </citation>
    <scope>NUCLEOTIDE SEQUENCE [LARGE SCALE GENOMIC DNA]</scope>
    <source>
        <strain evidence="5 6">HX-22-1</strain>
    </source>
</reference>
<dbReference type="EMBL" id="WKJI01000001">
    <property type="protein sequence ID" value="MRX45672.1"/>
    <property type="molecule type" value="Genomic_DNA"/>
</dbReference>
<comment type="similarity">
    <text evidence="1">Belongs to the glycosyltransferase 2 family.</text>
</comment>
<keyword evidence="6" id="KW-1185">Reference proteome</keyword>
<dbReference type="GO" id="GO:0016757">
    <property type="term" value="F:glycosyltransferase activity"/>
    <property type="evidence" value="ECO:0007669"/>
    <property type="project" value="UniProtKB-KW"/>
</dbReference>
<evidence type="ECO:0000256" key="1">
    <source>
        <dbReference type="ARBA" id="ARBA00006739"/>
    </source>
</evidence>
<accession>A0A7K0FIP3</accession>
<gene>
    <name evidence="5" type="ORF">GJJ64_00545</name>
</gene>
<evidence type="ECO:0000259" key="4">
    <source>
        <dbReference type="Pfam" id="PF00535"/>
    </source>
</evidence>
<dbReference type="Pfam" id="PF00535">
    <property type="entry name" value="Glycos_transf_2"/>
    <property type="match status" value="1"/>
</dbReference>
<protein>
    <submittedName>
        <fullName evidence="5">Glycosyltransferase</fullName>
    </submittedName>
</protein>
<dbReference type="PANTHER" id="PTHR43179:SF12">
    <property type="entry name" value="GALACTOFURANOSYLTRANSFERASE GLFT2"/>
    <property type="match status" value="1"/>
</dbReference>
<dbReference type="PANTHER" id="PTHR43179">
    <property type="entry name" value="RHAMNOSYLTRANSFERASE WBBL"/>
    <property type="match status" value="1"/>
</dbReference>
<feature type="domain" description="Glycosyltransferase 2-like" evidence="4">
    <location>
        <begin position="3"/>
        <end position="172"/>
    </location>
</feature>
<dbReference type="SUPFAM" id="SSF53448">
    <property type="entry name" value="Nucleotide-diphospho-sugar transferases"/>
    <property type="match status" value="1"/>
</dbReference>
<dbReference type="AlphaFoldDB" id="A0A7K0FIP3"/>
<comment type="caution">
    <text evidence="5">The sequence shown here is derived from an EMBL/GenBank/DDBJ whole genome shotgun (WGS) entry which is preliminary data.</text>
</comment>
<name>A0A7K0FIP3_9SPHI</name>
<dbReference type="Proteomes" id="UP000462931">
    <property type="component" value="Unassembled WGS sequence"/>
</dbReference>
<keyword evidence="3 5" id="KW-0808">Transferase</keyword>
<dbReference type="Gene3D" id="3.90.550.10">
    <property type="entry name" value="Spore Coat Polysaccharide Biosynthesis Protein SpsA, Chain A"/>
    <property type="match status" value="1"/>
</dbReference>
<sequence>MISLLITNYNTWELTERCIRSVEYADPSKVIQEIIVVDDCSTQNAPVYFQEHPLVKIIKNEDNLGYVKSVNKAFAEATQSICLLLDSDAYLISDIALIPKIFEEQKGLGILGFNLVDEHGKSTGRGGPEPDVWSLVLGQQLERSFRKLFPKRSKYMTLYSCGIAIRKKAFEAIGGFDESFDFLDADHDFSMRMTRNEWDIAVCDDIHIFHKGGGSPQLTSKRVIRFYENRLKLLRNHNKVKNEKMIKTLIKIRLYVELFFLSVFGKYKFSVDILKDKFSSRRHLINILKTL</sequence>
<organism evidence="5 6">
    <name type="scientific">Pedobacter puniceum</name>
    <dbReference type="NCBI Taxonomy" id="2666136"/>
    <lineage>
        <taxon>Bacteria</taxon>
        <taxon>Pseudomonadati</taxon>
        <taxon>Bacteroidota</taxon>
        <taxon>Sphingobacteriia</taxon>
        <taxon>Sphingobacteriales</taxon>
        <taxon>Sphingobacteriaceae</taxon>
        <taxon>Pedobacter</taxon>
    </lineage>
</organism>
<evidence type="ECO:0000256" key="2">
    <source>
        <dbReference type="ARBA" id="ARBA00022676"/>
    </source>
</evidence>
<proteinExistence type="inferred from homology"/>